<feature type="coiled-coil region" evidence="1">
    <location>
        <begin position="505"/>
        <end position="607"/>
    </location>
</feature>
<evidence type="ECO:0000313" key="4">
    <source>
        <dbReference type="Proteomes" id="UP000647424"/>
    </source>
</evidence>
<protein>
    <submittedName>
        <fullName evidence="3">PIG-L family deacetylase</fullName>
    </submittedName>
</protein>
<dbReference type="RefSeq" id="WP_191818165.1">
    <property type="nucleotide sequence ID" value="NZ_JACYFT010000001.1"/>
</dbReference>
<dbReference type="Proteomes" id="UP000647424">
    <property type="component" value="Unassembled WGS sequence"/>
</dbReference>
<dbReference type="Pfam" id="PF02585">
    <property type="entry name" value="PIG-L"/>
    <property type="match status" value="1"/>
</dbReference>
<comment type="caution">
    <text evidence="3">The sequence shown here is derived from an EMBL/GenBank/DDBJ whole genome shotgun (WGS) entry which is preliminary data.</text>
</comment>
<accession>A0A927IL11</accession>
<gene>
    <name evidence="3" type="ORF">IC609_04100</name>
</gene>
<dbReference type="InterPro" id="IPR050834">
    <property type="entry name" value="Glycosyltransf_2"/>
</dbReference>
<dbReference type="SUPFAM" id="SSF102588">
    <property type="entry name" value="LmbE-like"/>
    <property type="match status" value="1"/>
</dbReference>
<dbReference type="InterPro" id="IPR003737">
    <property type="entry name" value="GlcNAc_PI_deacetylase-related"/>
</dbReference>
<evidence type="ECO:0000256" key="1">
    <source>
        <dbReference type="SAM" id="Coils"/>
    </source>
</evidence>
<name>A0A927IL11_9BURK</name>
<evidence type="ECO:0000259" key="2">
    <source>
        <dbReference type="Pfam" id="PF00535"/>
    </source>
</evidence>
<proteinExistence type="predicted"/>
<feature type="domain" description="Glycosyltransferase 2-like" evidence="2">
    <location>
        <begin position="273"/>
        <end position="375"/>
    </location>
</feature>
<dbReference type="InterPro" id="IPR001173">
    <property type="entry name" value="Glyco_trans_2-like"/>
</dbReference>
<dbReference type="AlphaFoldDB" id="A0A927IL11"/>
<dbReference type="InterPro" id="IPR024078">
    <property type="entry name" value="LmbE-like_dom_sf"/>
</dbReference>
<sequence>MRDRETELHYYPKTMLSLQGVSHVLCIAPHPDDEVFGCAGTLTLLARQGAQVKSIVVTQGDKALGASSADHAAQRQDESRRAARILGCQPPEFLAFDDRTLGYSPELLAALGGAMQSHFRQDDLGLLLLPSLSEPHPDHQAVALAGLAAALAWTGPLRVLFYEVGAPLHPNTYLDITAVADTKWQAVAQFESQLGLERYEPHARAFASLRAFGLGGSCEAAEAFFEVDLGSVKRSGPLAALPQWPWVRSRLQLANGPQDLPLVSVLIRSMDRASLPETLASVAQQTYSHIEVIVVNATGRPHTPLSYVPGHLHVRLIDPENRIALGRSEAANLALDQARGNHALFLDDDDLIAPEHLQRLVQAMHDRPDAAGAYSGVQVVNGDGQVLREYDIPWSRHRLEGINFLPIHAVLFSLRVVRDNHLRFDTTLPVLEDWDFWRQISRDRELVHCPGVTAVYRQGLGLSGLSDPAHANHWKAWHQQLLERYLGQISTQDAAQVLAWHAIELDKLAAQFDQLSQQEKVAQQQLVQNQVELQLQQQLARQHQQARDQLQQELERFSLQMRAELSTQEAKLHAYAAQATAALSDKEQQLQAQAHQHLQNLASKEAELQQFAIQSQNALTEKEAELQRFAVQSQQALADKETQLQRYALEAQQALTAKDAQLARNTAQYQQDLSYKEYQFQRELLQRQQLQEALTAIHASRWWRWGQAMRRILGRQQA</sequence>
<dbReference type="SUPFAM" id="SSF53448">
    <property type="entry name" value="Nucleotide-diphospho-sugar transferases"/>
    <property type="match status" value="1"/>
</dbReference>
<keyword evidence="4" id="KW-1185">Reference proteome</keyword>
<reference evidence="3" key="1">
    <citation type="submission" date="2020-09" db="EMBL/GenBank/DDBJ databases">
        <title>Genome seq and assembly of Limnohabitants sp.</title>
        <authorList>
            <person name="Chhetri G."/>
        </authorList>
    </citation>
    <scope>NUCLEOTIDE SEQUENCE</scope>
    <source>
        <strain evidence="3">JUR4</strain>
    </source>
</reference>
<dbReference type="InterPro" id="IPR029044">
    <property type="entry name" value="Nucleotide-diphossugar_trans"/>
</dbReference>
<dbReference type="Pfam" id="PF00535">
    <property type="entry name" value="Glycos_transf_2"/>
    <property type="match status" value="1"/>
</dbReference>
<organism evidence="3 4">
    <name type="scientific">Limnohabitans radicicola</name>
    <dbReference type="NCBI Taxonomy" id="2771427"/>
    <lineage>
        <taxon>Bacteria</taxon>
        <taxon>Pseudomonadati</taxon>
        <taxon>Pseudomonadota</taxon>
        <taxon>Betaproteobacteria</taxon>
        <taxon>Burkholderiales</taxon>
        <taxon>Comamonadaceae</taxon>
        <taxon>Limnohabitans</taxon>
    </lineage>
</organism>
<evidence type="ECO:0000313" key="3">
    <source>
        <dbReference type="EMBL" id="MBD8049716.1"/>
    </source>
</evidence>
<keyword evidence="1" id="KW-0175">Coiled coil</keyword>
<dbReference type="Gene3D" id="3.40.50.10320">
    <property type="entry name" value="LmbE-like"/>
    <property type="match status" value="1"/>
</dbReference>
<dbReference type="Gene3D" id="3.90.550.10">
    <property type="entry name" value="Spore Coat Polysaccharide Biosynthesis Protein SpsA, Chain A"/>
    <property type="match status" value="1"/>
</dbReference>
<dbReference type="EMBL" id="JACYFT010000001">
    <property type="protein sequence ID" value="MBD8049716.1"/>
    <property type="molecule type" value="Genomic_DNA"/>
</dbReference>
<dbReference type="PANTHER" id="PTHR43685:SF2">
    <property type="entry name" value="GLYCOSYLTRANSFERASE 2-LIKE DOMAIN-CONTAINING PROTEIN"/>
    <property type="match status" value="1"/>
</dbReference>
<dbReference type="PANTHER" id="PTHR43685">
    <property type="entry name" value="GLYCOSYLTRANSFERASE"/>
    <property type="match status" value="1"/>
</dbReference>